<protein>
    <submittedName>
        <fullName evidence="2">Uncharacterized protein</fullName>
    </submittedName>
</protein>
<reference evidence="2 3" key="1">
    <citation type="journal article" date="2019" name="Sci. Rep.">
        <title>Orb-weaving spider Araneus ventricosus genome elucidates the spidroin gene catalogue.</title>
        <authorList>
            <person name="Kono N."/>
            <person name="Nakamura H."/>
            <person name="Ohtoshi R."/>
            <person name="Moran D.A.P."/>
            <person name="Shinohara A."/>
            <person name="Yoshida Y."/>
            <person name="Fujiwara M."/>
            <person name="Mori M."/>
            <person name="Tomita M."/>
            <person name="Arakawa K."/>
        </authorList>
    </citation>
    <scope>NUCLEOTIDE SEQUENCE [LARGE SCALE GENOMIC DNA]</scope>
</reference>
<evidence type="ECO:0000313" key="3">
    <source>
        <dbReference type="Proteomes" id="UP000499080"/>
    </source>
</evidence>
<accession>A0A4Y2UYR8</accession>
<keyword evidence="3" id="KW-1185">Reference proteome</keyword>
<dbReference type="OrthoDB" id="4327074at2759"/>
<dbReference type="AlphaFoldDB" id="A0A4Y2UYR8"/>
<evidence type="ECO:0000256" key="1">
    <source>
        <dbReference type="SAM" id="MobiDB-lite"/>
    </source>
</evidence>
<feature type="compositionally biased region" description="Basic and acidic residues" evidence="1">
    <location>
        <begin position="86"/>
        <end position="103"/>
    </location>
</feature>
<proteinExistence type="predicted"/>
<evidence type="ECO:0000313" key="2">
    <source>
        <dbReference type="EMBL" id="GBO16750.1"/>
    </source>
</evidence>
<feature type="region of interest" description="Disordered" evidence="1">
    <location>
        <begin position="29"/>
        <end position="103"/>
    </location>
</feature>
<dbReference type="Proteomes" id="UP000499080">
    <property type="component" value="Unassembled WGS sequence"/>
</dbReference>
<gene>
    <name evidence="2" type="ORF">AVEN_193315_1</name>
</gene>
<organism evidence="2 3">
    <name type="scientific">Araneus ventricosus</name>
    <name type="common">Orbweaver spider</name>
    <name type="synonym">Epeira ventricosa</name>
    <dbReference type="NCBI Taxonomy" id="182803"/>
    <lineage>
        <taxon>Eukaryota</taxon>
        <taxon>Metazoa</taxon>
        <taxon>Ecdysozoa</taxon>
        <taxon>Arthropoda</taxon>
        <taxon>Chelicerata</taxon>
        <taxon>Arachnida</taxon>
        <taxon>Araneae</taxon>
        <taxon>Araneomorphae</taxon>
        <taxon>Entelegynae</taxon>
        <taxon>Araneoidea</taxon>
        <taxon>Araneidae</taxon>
        <taxon>Araneus</taxon>
    </lineage>
</organism>
<comment type="caution">
    <text evidence="2">The sequence shown here is derived from an EMBL/GenBank/DDBJ whole genome shotgun (WGS) entry which is preliminary data.</text>
</comment>
<dbReference type="EMBL" id="BGPR01040591">
    <property type="protein sequence ID" value="GBO16750.1"/>
    <property type="molecule type" value="Genomic_DNA"/>
</dbReference>
<sequence length="177" mass="20123">MGQVYTVCTLAPSPFFVITSRSGTFITKSFPTPKDVRPFQKAGPMKEVTEPSHQRRGKQRRENTELPLTTAKLKPGKNRLFPSSRRPKEKEKHGSPEVEADLRKKPFAALGGLTPRRHISSSPFLGIWREIGMNWTRRTAPYPITPRLVYPSLKAQVNELWLVRIIGPLPRLSPKRS</sequence>
<name>A0A4Y2UYR8_ARAVE</name>